<reference evidence="1 2" key="1">
    <citation type="submission" date="2021-04" db="EMBL/GenBank/DDBJ databases">
        <title>novel species isolated from subtropical streams in China.</title>
        <authorList>
            <person name="Lu H."/>
        </authorList>
    </citation>
    <scope>NUCLEOTIDE SEQUENCE [LARGE SCALE GENOMIC DNA]</scope>
    <source>
        <strain evidence="1 2">FT147W</strain>
    </source>
</reference>
<gene>
    <name evidence="1" type="ORF">KDM87_17285</name>
</gene>
<comment type="caution">
    <text evidence="1">The sequence shown here is derived from an EMBL/GenBank/DDBJ whole genome shotgun (WGS) entry which is preliminary data.</text>
</comment>
<organism evidence="1 2">
    <name type="scientific">Undibacterium rivi</name>
    <dbReference type="NCBI Taxonomy" id="2828729"/>
    <lineage>
        <taxon>Bacteria</taxon>
        <taxon>Pseudomonadati</taxon>
        <taxon>Pseudomonadota</taxon>
        <taxon>Betaproteobacteria</taxon>
        <taxon>Burkholderiales</taxon>
        <taxon>Oxalobacteraceae</taxon>
        <taxon>Undibacterium</taxon>
    </lineage>
</organism>
<accession>A0ABS5H710</accession>
<dbReference type="EMBL" id="JAGSPK010000008">
    <property type="protein sequence ID" value="MBR7794352.1"/>
    <property type="molecule type" value="Genomic_DNA"/>
</dbReference>
<proteinExistence type="predicted"/>
<evidence type="ECO:0000313" key="2">
    <source>
        <dbReference type="Proteomes" id="UP000682982"/>
    </source>
</evidence>
<name>A0ABS5H710_9BURK</name>
<protein>
    <submittedName>
        <fullName evidence="1">Uncharacterized protein</fullName>
    </submittedName>
</protein>
<evidence type="ECO:0000313" key="1">
    <source>
        <dbReference type="EMBL" id="MBR7794352.1"/>
    </source>
</evidence>
<dbReference type="RefSeq" id="WP_212680368.1">
    <property type="nucleotide sequence ID" value="NZ_JAGSPK010000008.1"/>
</dbReference>
<keyword evidence="2" id="KW-1185">Reference proteome</keyword>
<dbReference type="Proteomes" id="UP000682982">
    <property type="component" value="Unassembled WGS sequence"/>
</dbReference>
<sequence length="141" mass="15552">MGISAKETVSRNDDAKKDAAASFFLRRNEKTGEYPQKNAYSQHKTRGLKNTGGSIFKPFSARFAPRFGSVYVCLQAVCALRTSSGTCLLLISGRFPGGLSRCRDQLIADKKAATRRWRLVSDQVPRNAIATPLKSHQNTSQ</sequence>